<dbReference type="PANTHER" id="PTHR47967:SF128">
    <property type="entry name" value="ASPARTIC PROTEINASE CDR1-LIKE"/>
    <property type="match status" value="1"/>
</dbReference>
<feature type="domain" description="Peptidase A1" evidence="6">
    <location>
        <begin position="56"/>
        <end position="415"/>
    </location>
</feature>
<dbReference type="Gramene" id="KMS99492">
    <property type="protein sequence ID" value="KMS99492"/>
    <property type="gene ID" value="BVRB_1g023320"/>
</dbReference>
<dbReference type="InterPro" id="IPR021109">
    <property type="entry name" value="Peptidase_aspartic_dom_sf"/>
</dbReference>
<protein>
    <recommendedName>
        <fullName evidence="6">Peptidase A1 domain-containing protein</fullName>
    </recommendedName>
</protein>
<dbReference type="eggNOG" id="KOG1339">
    <property type="taxonomic scope" value="Eukaryota"/>
</dbReference>
<dbReference type="GO" id="GO:0004190">
    <property type="term" value="F:aspartic-type endopeptidase activity"/>
    <property type="evidence" value="ECO:0007669"/>
    <property type="project" value="UniProtKB-KW"/>
</dbReference>
<dbReference type="InterPro" id="IPR033121">
    <property type="entry name" value="PEPTIDASE_A1"/>
</dbReference>
<dbReference type="OMA" id="FAKEECH"/>
<dbReference type="AlphaFoldDB" id="A0A0J8BHG0"/>
<evidence type="ECO:0000259" key="6">
    <source>
        <dbReference type="PROSITE" id="PS51767"/>
    </source>
</evidence>
<comment type="similarity">
    <text evidence="1">Belongs to the peptidase A1 family.</text>
</comment>
<dbReference type="GO" id="GO:0006508">
    <property type="term" value="P:proteolysis"/>
    <property type="evidence" value="ECO:0007669"/>
    <property type="project" value="UniProtKB-KW"/>
</dbReference>
<evidence type="ECO:0000256" key="1">
    <source>
        <dbReference type="ARBA" id="ARBA00007447"/>
    </source>
</evidence>
<accession>A0A0J8BHG0</accession>
<keyword evidence="5" id="KW-0325">Glycoprotein</keyword>
<dbReference type="InterPro" id="IPR032861">
    <property type="entry name" value="TAXi_N"/>
</dbReference>
<sequence>MKMIPIDSPHLKVVANTLTTQERHQFRTNISLSRALSLAAPTDISSKLYRMLSSFYVTQLAFGKGAGVFAPFVLIDTGSIETWVQCEGCNPCFELYPRSFSYKESLTYARMSIHDPRCVPKTIFEGSCGFSALYIVSRTVGFMGTDTFFFEDTETGQLRGFKDFAFGCGLENVNIDFGANSGSHNIIAGIVGLSPGPRSFLNQLDAEIKGRFSYCIPSWTENQQAYSTMYFGEDANISGDEHRRVKAISMQASKRFHLYLNGISVDGNRLPIDPSIFQLDEKRLTKGFFIDSGAPYTVLAKSAFNPLIDAIVNYFGKYGWQPMPQPQPFYICYSSYPKDDQSFPSVVFHFKLNQRPGDIDMVLDKDNMFQKFENTQGFCLMVHPIDDPGPCLFGAFQQANFKFLYDVRKWLLFFVPERCQENPE</sequence>
<organism evidence="7 8">
    <name type="scientific">Beta vulgaris subsp. vulgaris</name>
    <name type="common">Beet</name>
    <dbReference type="NCBI Taxonomy" id="3555"/>
    <lineage>
        <taxon>Eukaryota</taxon>
        <taxon>Viridiplantae</taxon>
        <taxon>Streptophyta</taxon>
        <taxon>Embryophyta</taxon>
        <taxon>Tracheophyta</taxon>
        <taxon>Spermatophyta</taxon>
        <taxon>Magnoliopsida</taxon>
        <taxon>eudicotyledons</taxon>
        <taxon>Gunneridae</taxon>
        <taxon>Pentapetalae</taxon>
        <taxon>Caryophyllales</taxon>
        <taxon>Chenopodiaceae</taxon>
        <taxon>Betoideae</taxon>
        <taxon>Beta</taxon>
    </lineage>
</organism>
<evidence type="ECO:0000256" key="4">
    <source>
        <dbReference type="ARBA" id="ARBA00022801"/>
    </source>
</evidence>
<dbReference type="PROSITE" id="PS51767">
    <property type="entry name" value="PEPTIDASE_A1"/>
    <property type="match status" value="1"/>
</dbReference>
<dbReference type="InterPro" id="IPR034161">
    <property type="entry name" value="Pepsin-like_plant"/>
</dbReference>
<dbReference type="OrthoDB" id="1072226at2759"/>
<dbReference type="Pfam" id="PF14541">
    <property type="entry name" value="TAXi_C"/>
    <property type="match status" value="1"/>
</dbReference>
<dbReference type="InterPro" id="IPR032799">
    <property type="entry name" value="TAXi_C"/>
</dbReference>
<evidence type="ECO:0000313" key="7">
    <source>
        <dbReference type="EMBL" id="KMS99492.1"/>
    </source>
</evidence>
<evidence type="ECO:0000313" key="8">
    <source>
        <dbReference type="Proteomes" id="UP000035740"/>
    </source>
</evidence>
<dbReference type="SUPFAM" id="SSF50630">
    <property type="entry name" value="Acid proteases"/>
    <property type="match status" value="1"/>
</dbReference>
<dbReference type="InterPro" id="IPR051708">
    <property type="entry name" value="Plant_Aspart_Prot_A1"/>
</dbReference>
<keyword evidence="8" id="KW-1185">Reference proteome</keyword>
<dbReference type="Pfam" id="PF14543">
    <property type="entry name" value="TAXi_N"/>
    <property type="match status" value="1"/>
</dbReference>
<evidence type="ECO:0000256" key="3">
    <source>
        <dbReference type="ARBA" id="ARBA00022750"/>
    </source>
</evidence>
<gene>
    <name evidence="7" type="ORF">BVRB_1g023320</name>
</gene>
<name>A0A0J8BHG0_BETVV</name>
<evidence type="ECO:0000256" key="5">
    <source>
        <dbReference type="ARBA" id="ARBA00023180"/>
    </source>
</evidence>
<keyword evidence="3" id="KW-0064">Aspartyl protease</keyword>
<keyword evidence="2" id="KW-0645">Protease</keyword>
<dbReference type="Gene3D" id="2.40.70.10">
    <property type="entry name" value="Acid Proteases"/>
    <property type="match status" value="2"/>
</dbReference>
<dbReference type="GO" id="GO:0005576">
    <property type="term" value="C:extracellular region"/>
    <property type="evidence" value="ECO:0007669"/>
    <property type="project" value="TreeGrafter"/>
</dbReference>
<reference evidence="7 8" key="1">
    <citation type="journal article" date="2014" name="Nature">
        <title>The genome of the recently domesticated crop plant sugar beet (Beta vulgaris).</title>
        <authorList>
            <person name="Dohm J.C."/>
            <person name="Minoche A.E."/>
            <person name="Holtgrawe D."/>
            <person name="Capella-Gutierrez S."/>
            <person name="Zakrzewski F."/>
            <person name="Tafer H."/>
            <person name="Rupp O."/>
            <person name="Sorensen T.R."/>
            <person name="Stracke R."/>
            <person name="Reinhardt R."/>
            <person name="Goesmann A."/>
            <person name="Kraft T."/>
            <person name="Schulz B."/>
            <person name="Stadler P.F."/>
            <person name="Schmidt T."/>
            <person name="Gabaldon T."/>
            <person name="Lehrach H."/>
            <person name="Weisshaar B."/>
            <person name="Himmelbauer H."/>
        </authorList>
    </citation>
    <scope>NUCLEOTIDE SEQUENCE [LARGE SCALE GENOMIC DNA]</scope>
    <source>
        <tissue evidence="7">Taproot</tissue>
    </source>
</reference>
<dbReference type="CDD" id="cd05476">
    <property type="entry name" value="pepsin_A_like_plant"/>
    <property type="match status" value="1"/>
</dbReference>
<dbReference type="PANTHER" id="PTHR47967">
    <property type="entry name" value="OS07G0603500 PROTEIN-RELATED"/>
    <property type="match status" value="1"/>
</dbReference>
<evidence type="ECO:0000256" key="2">
    <source>
        <dbReference type="ARBA" id="ARBA00022670"/>
    </source>
</evidence>
<dbReference type="Proteomes" id="UP000035740">
    <property type="component" value="Unassembled WGS sequence"/>
</dbReference>
<keyword evidence="4" id="KW-0378">Hydrolase</keyword>
<proteinExistence type="inferred from homology"/>
<dbReference type="EMBL" id="KQ090217">
    <property type="protein sequence ID" value="KMS99492.1"/>
    <property type="molecule type" value="Genomic_DNA"/>
</dbReference>